<dbReference type="EMBL" id="LR877153">
    <property type="protein sequence ID" value="CAD2217599.1"/>
    <property type="molecule type" value="Genomic_DNA"/>
</dbReference>
<sequence length="848" mass="93667">MSRPSLLDVSVEPVSATSDEDSSRRGSTRKATPMDRKRTSSANRRSRDKSAEHRQNQSTQNNSEIGDDTGNNTGVISAPTTEKKTPPSTHSDNDEKKGEEVDTAAQDNDNNNNNETPAAKVDSNEDENKKEKKGEEEELEISPMDSEKTNSTKVSSISDKDKKRKRKEPKAQEGEDNKEKHDDGEERQKGSRRSSADKRKDEEATKATDKEEENKKVDENAVDSQLEGKTNERDTTAAGEQPPADTEGLDTRDTEEDDKNNKENIEEAAAPEGVTADDGVKPDDDGAVAQETAEGNDKTKNDNEAVPEVTVGDDENKHDEAAPASQVGADDNSNKQDDNETAPKVPAGEENNDGAPVSGAEADDNNKNAGDGEATAPEGTAGGNTVKPGDEGKETTTAPEANHKNTEEPTDAQPNAEVPTADGSKQSEDAVPVEDTHQGQDALFAPEKATTPLPVTSHHTKVFEGDDWGALLVHQPAALKEAFLLDITCACDLRRSQIQSTTFALGSLIASFTVDHDDHTMTSGEMEAVLLTYDFPHVMALYKRQKEEEERSTLLLDVTEPVPEDPSIAERLEQQRSALSLSMEATAEDLALAQQLKDRAKELRVKELQRQLRNVELDEEVEREAIEGMEAVVRTQWDHTKRAVGQHQLQQSLLEEELEGAAEDAKLKARLLQQRRAQLQLDEEQARALQENEELSARTNIIVRERMGRVAAAAEEADRLQEERNCLRQQREAVRLLQELVLEEPQRRQRLRRQEAHAREVIGLEADSDKATLLLLENDAARRAASVAAEQGRQARWRQGLLQLEDLLSEEEEGRFTLKEAERDGRRALRALHTHTSCLTSPCRSRPC</sequence>
<dbReference type="Proteomes" id="UP000515908">
    <property type="component" value="Chromosome 09"/>
</dbReference>
<name>A0A7G2CDM1_9TRYP</name>
<feature type="coiled-coil region" evidence="1">
    <location>
        <begin position="569"/>
        <end position="625"/>
    </location>
</feature>
<protein>
    <recommendedName>
        <fullName evidence="3">Flagellar attachment zone protein 1 conserved domain-containing protein</fullName>
    </recommendedName>
</protein>
<evidence type="ECO:0000259" key="3">
    <source>
        <dbReference type="Pfam" id="PF23398"/>
    </source>
</evidence>
<organism evidence="4 5">
    <name type="scientific">Angomonas deanei</name>
    <dbReference type="NCBI Taxonomy" id="59799"/>
    <lineage>
        <taxon>Eukaryota</taxon>
        <taxon>Discoba</taxon>
        <taxon>Euglenozoa</taxon>
        <taxon>Kinetoplastea</taxon>
        <taxon>Metakinetoplastina</taxon>
        <taxon>Trypanosomatida</taxon>
        <taxon>Trypanosomatidae</taxon>
        <taxon>Strigomonadinae</taxon>
        <taxon>Angomonas</taxon>
    </lineage>
</organism>
<evidence type="ECO:0000256" key="2">
    <source>
        <dbReference type="SAM" id="MobiDB-lite"/>
    </source>
</evidence>
<feature type="domain" description="Flagellar attachment zone protein 1 conserved" evidence="3">
    <location>
        <begin position="455"/>
        <end position="544"/>
    </location>
</feature>
<feature type="compositionally biased region" description="Polar residues" evidence="2">
    <location>
        <begin position="56"/>
        <end position="80"/>
    </location>
</feature>
<feature type="region of interest" description="Disordered" evidence="2">
    <location>
        <begin position="1"/>
        <end position="437"/>
    </location>
</feature>
<feature type="compositionally biased region" description="Basic and acidic residues" evidence="2">
    <location>
        <begin position="81"/>
        <end position="100"/>
    </location>
</feature>
<evidence type="ECO:0000313" key="5">
    <source>
        <dbReference type="Proteomes" id="UP000515908"/>
    </source>
</evidence>
<evidence type="ECO:0000256" key="1">
    <source>
        <dbReference type="SAM" id="Coils"/>
    </source>
</evidence>
<reference evidence="4 5" key="1">
    <citation type="submission" date="2020-08" db="EMBL/GenBank/DDBJ databases">
        <authorList>
            <person name="Newling K."/>
            <person name="Davey J."/>
            <person name="Forrester S."/>
        </authorList>
    </citation>
    <scope>NUCLEOTIDE SEQUENCE [LARGE SCALE GENOMIC DNA]</scope>
    <source>
        <strain evidence="5">Crithidia deanei Carvalho (ATCC PRA-265)</strain>
    </source>
</reference>
<accession>A0A7G2CDM1</accession>
<feature type="compositionally biased region" description="Low complexity" evidence="2">
    <location>
        <begin position="369"/>
        <end position="379"/>
    </location>
</feature>
<dbReference type="VEuPathDB" id="TriTrypDB:ADEAN_000507700"/>
<feature type="coiled-coil region" evidence="1">
    <location>
        <begin position="655"/>
        <end position="737"/>
    </location>
</feature>
<proteinExistence type="predicted"/>
<gene>
    <name evidence="4" type="ORF">ADEAN_000507700</name>
</gene>
<dbReference type="InterPro" id="IPR056614">
    <property type="entry name" value="FAZ1_cons"/>
</dbReference>
<keyword evidence="1" id="KW-0175">Coiled coil</keyword>
<evidence type="ECO:0000313" key="4">
    <source>
        <dbReference type="EMBL" id="CAD2217599.1"/>
    </source>
</evidence>
<dbReference type="AlphaFoldDB" id="A0A7G2CDM1"/>
<feature type="compositionally biased region" description="Basic and acidic residues" evidence="2">
    <location>
        <begin position="169"/>
        <end position="219"/>
    </location>
</feature>
<feature type="compositionally biased region" description="Basic and acidic residues" evidence="2">
    <location>
        <begin position="122"/>
        <end position="135"/>
    </location>
</feature>
<dbReference type="Pfam" id="PF23398">
    <property type="entry name" value="FAZ1_cons"/>
    <property type="match status" value="1"/>
</dbReference>
<keyword evidence="5" id="KW-1185">Reference proteome</keyword>